<reference evidence="2 3" key="1">
    <citation type="submission" date="2020-07" db="EMBL/GenBank/DDBJ databases">
        <title>Genomic Encyclopedia of Type Strains, Phase IV (KMG-V): Genome sequencing to study the core and pangenomes of soil and plant-associated prokaryotes.</title>
        <authorList>
            <person name="Whitman W."/>
        </authorList>
    </citation>
    <scope>NUCLEOTIDE SEQUENCE [LARGE SCALE GENOMIC DNA]</scope>
    <source>
        <strain evidence="2 3">M8UP30</strain>
    </source>
</reference>
<gene>
    <name evidence="2" type="ORF">HDF12_003432</name>
</gene>
<protein>
    <submittedName>
        <fullName evidence="2">DNA-damage-inducible protein D</fullName>
    </submittedName>
</protein>
<dbReference type="Proteomes" id="UP000534186">
    <property type="component" value="Unassembled WGS sequence"/>
</dbReference>
<evidence type="ECO:0000313" key="2">
    <source>
        <dbReference type="EMBL" id="NYF53033.1"/>
    </source>
</evidence>
<dbReference type="EMBL" id="JACCCV010000002">
    <property type="protein sequence ID" value="NYF53033.1"/>
    <property type="molecule type" value="Genomic_DNA"/>
</dbReference>
<proteinExistence type="predicted"/>
<dbReference type="NCBIfam" id="NF008573">
    <property type="entry name" value="PRK11525.1"/>
    <property type="match status" value="1"/>
</dbReference>
<evidence type="ECO:0000313" key="3">
    <source>
        <dbReference type="Proteomes" id="UP000534186"/>
    </source>
</evidence>
<dbReference type="AlphaFoldDB" id="A0A7Y9NQF0"/>
<comment type="caution">
    <text evidence="2">The sequence shown here is derived from an EMBL/GenBank/DDBJ whole genome shotgun (WGS) entry which is preliminary data.</text>
</comment>
<sequence length="278" mass="31391">MAEDLDEIVNSLDNLKKTAANQENYWMARDLQIILGYKNWENFEKVIEKGKIACEGSGVKAGYHFLESKKMIEAGKGARVERADWYLTRYACYLIAMNGESSKPEIAKAQTYFAVQTRLQEIHAEEDQDVERIKLRERVRTNNKTLAGVAKECGVQRFGIFNDAGYRGLYGMGIADIKRVKGIAEKDSVLDFSGRAELAAHDFRITQTESKLKREQISGEHRATEAHKIVGQEVREAIRRVGGTMPEKLPKETNIKTLISAQKKALKSSAKKHPKQLS</sequence>
<name>A0A7Y9NQF0_9BACT</name>
<accession>A0A7Y9NQF0</accession>
<evidence type="ECO:0000259" key="1">
    <source>
        <dbReference type="Pfam" id="PF02498"/>
    </source>
</evidence>
<dbReference type="Pfam" id="PF02498">
    <property type="entry name" value="Bro-N"/>
    <property type="match status" value="1"/>
</dbReference>
<organism evidence="2 3">
    <name type="scientific">Tunturiibacter lichenicola</name>
    <dbReference type="NCBI Taxonomy" id="2051959"/>
    <lineage>
        <taxon>Bacteria</taxon>
        <taxon>Pseudomonadati</taxon>
        <taxon>Acidobacteriota</taxon>
        <taxon>Terriglobia</taxon>
        <taxon>Terriglobales</taxon>
        <taxon>Acidobacteriaceae</taxon>
        <taxon>Tunturiibacter</taxon>
    </lineage>
</organism>
<feature type="domain" description="Bro-N" evidence="1">
    <location>
        <begin position="21"/>
        <end position="113"/>
    </location>
</feature>
<dbReference type="InterPro" id="IPR003497">
    <property type="entry name" value="BRO_N_domain"/>
</dbReference>